<accession>A0ACB7T6S8</accession>
<comment type="caution">
    <text evidence="1">The sequence shown here is derived from an EMBL/GenBank/DDBJ whole genome shotgun (WGS) entry which is preliminary data.</text>
</comment>
<sequence>MVLCRKFRAQPSHGQDETRKRLTCPELPGRLEEEVHSTADSALPRDFASYALHGFASLEQSCIWVPPHVPGIAAAAGAQTIRVCRDRH</sequence>
<evidence type="ECO:0000313" key="2">
    <source>
        <dbReference type="Proteomes" id="UP000821845"/>
    </source>
</evidence>
<organism evidence="1 2">
    <name type="scientific">Hyalomma asiaticum</name>
    <name type="common">Tick</name>
    <dbReference type="NCBI Taxonomy" id="266040"/>
    <lineage>
        <taxon>Eukaryota</taxon>
        <taxon>Metazoa</taxon>
        <taxon>Ecdysozoa</taxon>
        <taxon>Arthropoda</taxon>
        <taxon>Chelicerata</taxon>
        <taxon>Arachnida</taxon>
        <taxon>Acari</taxon>
        <taxon>Parasitiformes</taxon>
        <taxon>Ixodida</taxon>
        <taxon>Ixodoidea</taxon>
        <taxon>Ixodidae</taxon>
        <taxon>Hyalomminae</taxon>
        <taxon>Hyalomma</taxon>
    </lineage>
</organism>
<keyword evidence="2" id="KW-1185">Reference proteome</keyword>
<dbReference type="EMBL" id="CM023491">
    <property type="protein sequence ID" value="KAH6941826.1"/>
    <property type="molecule type" value="Genomic_DNA"/>
</dbReference>
<protein>
    <submittedName>
        <fullName evidence="1">Uncharacterized protein</fullName>
    </submittedName>
</protein>
<proteinExistence type="predicted"/>
<dbReference type="Proteomes" id="UP000821845">
    <property type="component" value="Chromosome 11"/>
</dbReference>
<name>A0ACB7T6S8_HYAAI</name>
<evidence type="ECO:0000313" key="1">
    <source>
        <dbReference type="EMBL" id="KAH6941826.1"/>
    </source>
</evidence>
<gene>
    <name evidence="1" type="ORF">HPB50_023632</name>
</gene>
<reference evidence="1" key="1">
    <citation type="submission" date="2020-05" db="EMBL/GenBank/DDBJ databases">
        <title>Large-scale comparative analyses of tick genomes elucidate their genetic diversity and vector capacities.</title>
        <authorList>
            <person name="Jia N."/>
            <person name="Wang J."/>
            <person name="Shi W."/>
            <person name="Du L."/>
            <person name="Sun Y."/>
            <person name="Zhan W."/>
            <person name="Jiang J."/>
            <person name="Wang Q."/>
            <person name="Zhang B."/>
            <person name="Ji P."/>
            <person name="Sakyi L.B."/>
            <person name="Cui X."/>
            <person name="Yuan T."/>
            <person name="Jiang B."/>
            <person name="Yang W."/>
            <person name="Lam T.T.-Y."/>
            <person name="Chang Q."/>
            <person name="Ding S."/>
            <person name="Wang X."/>
            <person name="Zhu J."/>
            <person name="Ruan X."/>
            <person name="Zhao L."/>
            <person name="Wei J."/>
            <person name="Que T."/>
            <person name="Du C."/>
            <person name="Cheng J."/>
            <person name="Dai P."/>
            <person name="Han X."/>
            <person name="Huang E."/>
            <person name="Gao Y."/>
            <person name="Liu J."/>
            <person name="Shao H."/>
            <person name="Ye R."/>
            <person name="Li L."/>
            <person name="Wei W."/>
            <person name="Wang X."/>
            <person name="Wang C."/>
            <person name="Yang T."/>
            <person name="Huo Q."/>
            <person name="Li W."/>
            <person name="Guo W."/>
            <person name="Chen H."/>
            <person name="Zhou L."/>
            <person name="Ni X."/>
            <person name="Tian J."/>
            <person name="Zhou Y."/>
            <person name="Sheng Y."/>
            <person name="Liu T."/>
            <person name="Pan Y."/>
            <person name="Xia L."/>
            <person name="Li J."/>
            <person name="Zhao F."/>
            <person name="Cao W."/>
        </authorList>
    </citation>
    <scope>NUCLEOTIDE SEQUENCE</scope>
    <source>
        <strain evidence="1">Hyas-2018</strain>
    </source>
</reference>